<comment type="caution">
    <text evidence="2">The sequence shown here is derived from an EMBL/GenBank/DDBJ whole genome shotgun (WGS) entry which is preliminary data.</text>
</comment>
<feature type="region of interest" description="Disordered" evidence="1">
    <location>
        <begin position="1"/>
        <end position="20"/>
    </location>
</feature>
<dbReference type="AlphaFoldDB" id="A0AAV4U8H7"/>
<dbReference type="Proteomes" id="UP001054837">
    <property type="component" value="Unassembled WGS sequence"/>
</dbReference>
<feature type="compositionally biased region" description="Polar residues" evidence="1">
    <location>
        <begin position="1"/>
        <end position="19"/>
    </location>
</feature>
<evidence type="ECO:0000256" key="1">
    <source>
        <dbReference type="SAM" id="MobiDB-lite"/>
    </source>
</evidence>
<organism evidence="2 3">
    <name type="scientific">Caerostris darwini</name>
    <dbReference type="NCBI Taxonomy" id="1538125"/>
    <lineage>
        <taxon>Eukaryota</taxon>
        <taxon>Metazoa</taxon>
        <taxon>Ecdysozoa</taxon>
        <taxon>Arthropoda</taxon>
        <taxon>Chelicerata</taxon>
        <taxon>Arachnida</taxon>
        <taxon>Araneae</taxon>
        <taxon>Araneomorphae</taxon>
        <taxon>Entelegynae</taxon>
        <taxon>Araneoidea</taxon>
        <taxon>Araneidae</taxon>
        <taxon>Caerostris</taxon>
    </lineage>
</organism>
<keyword evidence="3" id="KW-1185">Reference proteome</keyword>
<accession>A0AAV4U8H7</accession>
<dbReference type="EMBL" id="BPLQ01010867">
    <property type="protein sequence ID" value="GIY54067.1"/>
    <property type="molecule type" value="Genomic_DNA"/>
</dbReference>
<evidence type="ECO:0000313" key="2">
    <source>
        <dbReference type="EMBL" id="GIY54067.1"/>
    </source>
</evidence>
<name>A0AAV4U8H7_9ARAC</name>
<reference evidence="2 3" key="1">
    <citation type="submission" date="2021-06" db="EMBL/GenBank/DDBJ databases">
        <title>Caerostris darwini draft genome.</title>
        <authorList>
            <person name="Kono N."/>
            <person name="Arakawa K."/>
        </authorList>
    </citation>
    <scope>NUCLEOTIDE SEQUENCE [LARGE SCALE GENOMIC DNA]</scope>
</reference>
<feature type="region of interest" description="Disordered" evidence="1">
    <location>
        <begin position="51"/>
        <end position="71"/>
    </location>
</feature>
<proteinExistence type="predicted"/>
<sequence length="90" mass="10529">MNQSLTTNTPSTAKSNNQEHFILHQSPKAKDHWRKMRRYCTVSPYETVNAKDRTRKEGYQVTPSPGGKMRLPKTIRREDALLQEVRPRSF</sequence>
<gene>
    <name evidence="2" type="ORF">CDAR_365261</name>
</gene>
<protein>
    <submittedName>
        <fullName evidence="2">Uncharacterized protein</fullName>
    </submittedName>
</protein>
<evidence type="ECO:0000313" key="3">
    <source>
        <dbReference type="Proteomes" id="UP001054837"/>
    </source>
</evidence>